<keyword evidence="1" id="KW-0812">Transmembrane</keyword>
<dbReference type="AlphaFoldDB" id="A0A2C5Z0E0"/>
<organism evidence="2 3">
    <name type="scientific">Ophiocordyceps camponoti-rufipedis</name>
    <dbReference type="NCBI Taxonomy" id="2004952"/>
    <lineage>
        <taxon>Eukaryota</taxon>
        <taxon>Fungi</taxon>
        <taxon>Dikarya</taxon>
        <taxon>Ascomycota</taxon>
        <taxon>Pezizomycotina</taxon>
        <taxon>Sordariomycetes</taxon>
        <taxon>Hypocreomycetidae</taxon>
        <taxon>Hypocreales</taxon>
        <taxon>Ophiocordycipitaceae</taxon>
        <taxon>Ophiocordyceps</taxon>
    </lineage>
</organism>
<gene>
    <name evidence="2" type="ORF">CDD80_4041</name>
</gene>
<keyword evidence="1" id="KW-0472">Membrane</keyword>
<dbReference type="Proteomes" id="UP000226431">
    <property type="component" value="Unassembled WGS sequence"/>
</dbReference>
<evidence type="ECO:0000313" key="3">
    <source>
        <dbReference type="Proteomes" id="UP000226431"/>
    </source>
</evidence>
<keyword evidence="3" id="KW-1185">Reference proteome</keyword>
<dbReference type="STRING" id="2004952.A0A2C5Z0E0"/>
<feature type="transmembrane region" description="Helical" evidence="1">
    <location>
        <begin position="40"/>
        <end position="60"/>
    </location>
</feature>
<proteinExistence type="predicted"/>
<sequence>MASSSIPFLNHDDDKAESDLEISDQELGARRKRRCHRREWRRLYSIGHVVLLLLASWGLISLCLEIAQRITSQQWLFGSATPDPYHPETLEPGRNSCHCGNTIKEALSLGCVFDTMATAWLPPYCRDEKLTAEFDRSGPGLDGQWSYFADKAGTVPLSTAEMARLGETEGSFWASRDWHIVHCLFYWQKYIRMRETGVVMEQRFDTIHHVKHCSRLIRNPVPDHFFLIEVPVRMNSSMDDE</sequence>
<protein>
    <submittedName>
        <fullName evidence="2">Uncharacterized protein</fullName>
    </submittedName>
</protein>
<accession>A0A2C5Z0E0</accession>
<dbReference type="EMBL" id="NJES01000369">
    <property type="protein sequence ID" value="PHH73092.1"/>
    <property type="molecule type" value="Genomic_DNA"/>
</dbReference>
<comment type="caution">
    <text evidence="2">The sequence shown here is derived from an EMBL/GenBank/DDBJ whole genome shotgun (WGS) entry which is preliminary data.</text>
</comment>
<keyword evidence="1" id="KW-1133">Transmembrane helix</keyword>
<name>A0A2C5Z0E0_9HYPO</name>
<dbReference type="InterPro" id="IPR053008">
    <property type="entry name" value="Phomopsin_biosynth_assoc"/>
</dbReference>
<evidence type="ECO:0000313" key="2">
    <source>
        <dbReference type="EMBL" id="PHH73092.1"/>
    </source>
</evidence>
<dbReference type="PANTHER" id="PTHR35896:SF3">
    <property type="entry name" value="MAJOR FACILITATOR SUPERFAMILY TRANSPORTER"/>
    <property type="match status" value="1"/>
</dbReference>
<dbReference type="OrthoDB" id="3501153at2759"/>
<reference evidence="2 3" key="1">
    <citation type="submission" date="2017-06" db="EMBL/GenBank/DDBJ databases">
        <title>Ant-infecting Ophiocordyceps genomes reveal a high diversity of potential behavioral manipulation genes and a possible major role for enterotoxins.</title>
        <authorList>
            <person name="De Bekker C."/>
            <person name="Evans H.C."/>
            <person name="Brachmann A."/>
            <person name="Hughes D.P."/>
        </authorList>
    </citation>
    <scope>NUCLEOTIDE SEQUENCE [LARGE SCALE GENOMIC DNA]</scope>
    <source>
        <strain evidence="2 3">Map16</strain>
    </source>
</reference>
<evidence type="ECO:0000256" key="1">
    <source>
        <dbReference type="SAM" id="Phobius"/>
    </source>
</evidence>
<dbReference type="PANTHER" id="PTHR35896">
    <property type="entry name" value="IG-LIKE DOMAIN-CONTAINING PROTEIN"/>
    <property type="match status" value="1"/>
</dbReference>